<dbReference type="SUPFAM" id="SSF52540">
    <property type="entry name" value="P-loop containing nucleoside triphosphate hydrolases"/>
    <property type="match status" value="1"/>
</dbReference>
<protein>
    <recommendedName>
        <fullName evidence="7">Adenylosuccinate synthase</fullName>
    </recommendedName>
</protein>
<keyword evidence="3" id="KW-0547">Nucleotide-binding</keyword>
<evidence type="ECO:0008006" key="7">
    <source>
        <dbReference type="Google" id="ProtNLM"/>
    </source>
</evidence>
<evidence type="ECO:0000256" key="3">
    <source>
        <dbReference type="ARBA" id="ARBA00022741"/>
    </source>
</evidence>
<dbReference type="HAMAP" id="MF_00011">
    <property type="entry name" value="Adenylosucc_synth"/>
    <property type="match status" value="1"/>
</dbReference>
<keyword evidence="4" id="KW-0658">Purine biosynthesis</keyword>
<dbReference type="GO" id="GO:0046040">
    <property type="term" value="P:IMP metabolic process"/>
    <property type="evidence" value="ECO:0007669"/>
    <property type="project" value="TreeGrafter"/>
</dbReference>
<gene>
    <name evidence="6" type="ORF">S06H3_14037</name>
</gene>
<comment type="caution">
    <text evidence="6">The sequence shown here is derived from an EMBL/GenBank/DDBJ whole genome shotgun (WGS) entry which is preliminary data.</text>
</comment>
<evidence type="ECO:0000256" key="5">
    <source>
        <dbReference type="ARBA" id="ARBA00022842"/>
    </source>
</evidence>
<dbReference type="GO" id="GO:0000166">
    <property type="term" value="F:nucleotide binding"/>
    <property type="evidence" value="ECO:0007669"/>
    <property type="project" value="UniProtKB-KW"/>
</dbReference>
<name>X1MRY4_9ZZZZ</name>
<sequence>KVVDLLAEKAKMVVRFSGGDNAGHTVVNPYGEFRLHLIPSGIFSSQAVCIIGNGVVINPAVLIDEIDQLVRLPILY</sequence>
<dbReference type="SMART" id="SM00788">
    <property type="entry name" value="Adenylsucc_synt"/>
    <property type="match status" value="1"/>
</dbReference>
<keyword evidence="5" id="KW-0460">Magnesium</keyword>
<evidence type="ECO:0000256" key="1">
    <source>
        <dbReference type="ARBA" id="ARBA00022598"/>
    </source>
</evidence>
<dbReference type="GO" id="GO:0005737">
    <property type="term" value="C:cytoplasm"/>
    <property type="evidence" value="ECO:0007669"/>
    <property type="project" value="TreeGrafter"/>
</dbReference>
<dbReference type="GO" id="GO:0044208">
    <property type="term" value="P:'de novo' AMP biosynthetic process"/>
    <property type="evidence" value="ECO:0007669"/>
    <property type="project" value="TreeGrafter"/>
</dbReference>
<dbReference type="InterPro" id="IPR027417">
    <property type="entry name" value="P-loop_NTPase"/>
</dbReference>
<dbReference type="GO" id="GO:0046872">
    <property type="term" value="F:metal ion binding"/>
    <property type="evidence" value="ECO:0007669"/>
    <property type="project" value="UniProtKB-KW"/>
</dbReference>
<proteinExistence type="inferred from homology"/>
<dbReference type="GO" id="GO:0004019">
    <property type="term" value="F:adenylosuccinate synthase activity"/>
    <property type="evidence" value="ECO:0007669"/>
    <property type="project" value="InterPro"/>
</dbReference>
<dbReference type="AlphaFoldDB" id="X1MRY4"/>
<evidence type="ECO:0000256" key="4">
    <source>
        <dbReference type="ARBA" id="ARBA00022755"/>
    </source>
</evidence>
<keyword evidence="1" id="KW-0436">Ligase</keyword>
<dbReference type="InterPro" id="IPR001114">
    <property type="entry name" value="Adenylosuccinate_synthetase"/>
</dbReference>
<accession>X1MRY4</accession>
<organism evidence="6">
    <name type="scientific">marine sediment metagenome</name>
    <dbReference type="NCBI Taxonomy" id="412755"/>
    <lineage>
        <taxon>unclassified sequences</taxon>
        <taxon>metagenomes</taxon>
        <taxon>ecological metagenomes</taxon>
    </lineage>
</organism>
<keyword evidence="2" id="KW-0479">Metal-binding</keyword>
<evidence type="ECO:0000256" key="2">
    <source>
        <dbReference type="ARBA" id="ARBA00022723"/>
    </source>
</evidence>
<dbReference type="PANTHER" id="PTHR11846">
    <property type="entry name" value="ADENYLOSUCCINATE SYNTHETASE"/>
    <property type="match status" value="1"/>
</dbReference>
<evidence type="ECO:0000313" key="6">
    <source>
        <dbReference type="EMBL" id="GAI17440.1"/>
    </source>
</evidence>
<dbReference type="InterPro" id="IPR042109">
    <property type="entry name" value="Adenylosuccinate_synth_dom1"/>
</dbReference>
<dbReference type="PANTHER" id="PTHR11846:SF0">
    <property type="entry name" value="ADENYLOSUCCINATE SYNTHETASE"/>
    <property type="match status" value="1"/>
</dbReference>
<dbReference type="EMBL" id="BARV01006860">
    <property type="protein sequence ID" value="GAI17440.1"/>
    <property type="molecule type" value="Genomic_DNA"/>
</dbReference>
<dbReference type="Pfam" id="PF00709">
    <property type="entry name" value="Adenylsucc_synt"/>
    <property type="match status" value="1"/>
</dbReference>
<feature type="non-terminal residue" evidence="6">
    <location>
        <position position="1"/>
    </location>
</feature>
<dbReference type="Gene3D" id="3.40.440.10">
    <property type="entry name" value="Adenylosuccinate Synthetase, subunit A, domain 1"/>
    <property type="match status" value="1"/>
</dbReference>
<reference evidence="6" key="1">
    <citation type="journal article" date="2014" name="Front. Microbiol.">
        <title>High frequency of phylogenetically diverse reductive dehalogenase-homologous genes in deep subseafloor sedimentary metagenomes.</title>
        <authorList>
            <person name="Kawai M."/>
            <person name="Futagami T."/>
            <person name="Toyoda A."/>
            <person name="Takaki Y."/>
            <person name="Nishi S."/>
            <person name="Hori S."/>
            <person name="Arai W."/>
            <person name="Tsubouchi T."/>
            <person name="Morono Y."/>
            <person name="Uchiyama I."/>
            <person name="Ito T."/>
            <person name="Fujiyama A."/>
            <person name="Inagaki F."/>
            <person name="Takami H."/>
        </authorList>
    </citation>
    <scope>NUCLEOTIDE SEQUENCE</scope>
    <source>
        <strain evidence="6">Expedition CK06-06</strain>
    </source>
</reference>